<keyword evidence="5 6" id="KW-0472">Membrane</keyword>
<dbReference type="PIRSF" id="PIRSF006060">
    <property type="entry name" value="AA_transporter"/>
    <property type="match status" value="1"/>
</dbReference>
<dbReference type="AlphaFoldDB" id="A0A7J5B3X9"/>
<dbReference type="InterPro" id="IPR050367">
    <property type="entry name" value="APC_superfamily"/>
</dbReference>
<feature type="transmembrane region" description="Helical" evidence="6">
    <location>
        <begin position="236"/>
        <end position="258"/>
    </location>
</feature>
<dbReference type="OrthoDB" id="4568421at2"/>
<keyword evidence="4 6" id="KW-1133">Transmembrane helix</keyword>
<organism evidence="7 8">
    <name type="scientific">Pseudoclavibacter terrae</name>
    <dbReference type="NCBI Taxonomy" id="1530195"/>
    <lineage>
        <taxon>Bacteria</taxon>
        <taxon>Bacillati</taxon>
        <taxon>Actinomycetota</taxon>
        <taxon>Actinomycetes</taxon>
        <taxon>Micrococcales</taxon>
        <taxon>Microbacteriaceae</taxon>
        <taxon>Pseudoclavibacter</taxon>
    </lineage>
</organism>
<keyword evidence="8" id="KW-1185">Reference proteome</keyword>
<dbReference type="GO" id="GO:0005886">
    <property type="term" value="C:plasma membrane"/>
    <property type="evidence" value="ECO:0007669"/>
    <property type="project" value="UniProtKB-SubCell"/>
</dbReference>
<feature type="transmembrane region" description="Helical" evidence="6">
    <location>
        <begin position="20"/>
        <end position="39"/>
    </location>
</feature>
<feature type="transmembrane region" description="Helical" evidence="6">
    <location>
        <begin position="389"/>
        <end position="406"/>
    </location>
</feature>
<feature type="transmembrane region" description="Helical" evidence="6">
    <location>
        <begin position="93"/>
        <end position="115"/>
    </location>
</feature>
<feature type="transmembrane region" description="Helical" evidence="6">
    <location>
        <begin position="156"/>
        <end position="178"/>
    </location>
</feature>
<dbReference type="PANTHER" id="PTHR42770:SF11">
    <property type="entry name" value="INNER MEMBRANE TRANSPORT PROTEIN YBAT"/>
    <property type="match status" value="1"/>
</dbReference>
<sequence>MSPTPSPSSTPALKRDVTGLLLFVFILGDVLGAGIYALVGTISGEVGGVTWLPLLVALGMALLTAASYAELVTKYPKAGGSAVFAQRAYRSEFLSFMVGFCMLAAGVVSAASLALAFSGDYLATFIDLPPVVGASLLLVLIALVNLRGIKESLRSNIIMTCIELTGLVLVVVLVGVLVGNGGGDISRAVSFGDDINPFPAVLGAALLAYYSYVGFETSANLIEEVREPSKVYPKALFFSLLTAGVMYMLVGTAASIAVPSDELAESTGPLLNVIEATGAPVPAWLFSAIALIAVANGALLTMIMASRLTYGMAEQGLLPRALGRVLPGRRTPWVAIIATTVFAIVLTATGGIAVLAETVVILLLIVFLSTNLAVLVLRRDKVEHAHFKAWTVLPVLAIISCIVLLTQQSGEVWLRGGIIVAVGVATYFVLRVTRRSKSSREVTPAE</sequence>
<dbReference type="InterPro" id="IPR002293">
    <property type="entry name" value="AA/rel_permease1"/>
</dbReference>
<evidence type="ECO:0000313" key="8">
    <source>
        <dbReference type="Proteomes" id="UP000490386"/>
    </source>
</evidence>
<dbReference type="PANTHER" id="PTHR42770">
    <property type="entry name" value="AMINO ACID TRANSPORTER-RELATED"/>
    <property type="match status" value="1"/>
</dbReference>
<gene>
    <name evidence="7" type="ORF">F8O03_00400</name>
</gene>
<keyword evidence="3 6" id="KW-0812">Transmembrane</keyword>
<feature type="transmembrane region" description="Helical" evidence="6">
    <location>
        <begin position="121"/>
        <end position="144"/>
    </location>
</feature>
<evidence type="ECO:0000256" key="4">
    <source>
        <dbReference type="ARBA" id="ARBA00022989"/>
    </source>
</evidence>
<dbReference type="Pfam" id="PF13520">
    <property type="entry name" value="AA_permease_2"/>
    <property type="match status" value="1"/>
</dbReference>
<evidence type="ECO:0000313" key="7">
    <source>
        <dbReference type="EMBL" id="KAB1638856.1"/>
    </source>
</evidence>
<feature type="transmembrane region" description="Helical" evidence="6">
    <location>
        <begin position="198"/>
        <end position="215"/>
    </location>
</feature>
<dbReference type="Proteomes" id="UP000490386">
    <property type="component" value="Unassembled WGS sequence"/>
</dbReference>
<name>A0A7J5B3X9_9MICO</name>
<comment type="subcellular location">
    <subcellularLocation>
        <location evidence="1">Cell membrane</location>
        <topology evidence="1">Multi-pass membrane protein</topology>
    </subcellularLocation>
</comment>
<feature type="transmembrane region" description="Helical" evidence="6">
    <location>
        <begin position="283"/>
        <end position="310"/>
    </location>
</feature>
<feature type="transmembrane region" description="Helical" evidence="6">
    <location>
        <begin position="359"/>
        <end position="377"/>
    </location>
</feature>
<evidence type="ECO:0000256" key="2">
    <source>
        <dbReference type="ARBA" id="ARBA00022475"/>
    </source>
</evidence>
<evidence type="ECO:0000256" key="3">
    <source>
        <dbReference type="ARBA" id="ARBA00022692"/>
    </source>
</evidence>
<feature type="transmembrane region" description="Helical" evidence="6">
    <location>
        <begin position="51"/>
        <end position="72"/>
    </location>
</feature>
<dbReference type="Gene3D" id="1.20.1740.10">
    <property type="entry name" value="Amino acid/polyamine transporter I"/>
    <property type="match status" value="1"/>
</dbReference>
<proteinExistence type="predicted"/>
<reference evidence="7 8" key="1">
    <citation type="submission" date="2019-09" db="EMBL/GenBank/DDBJ databases">
        <title>Phylogeny of genus Pseudoclavibacter and closely related genus.</title>
        <authorList>
            <person name="Li Y."/>
        </authorList>
    </citation>
    <scope>NUCLEOTIDE SEQUENCE [LARGE SCALE GENOMIC DNA]</scope>
    <source>
        <strain evidence="7 8">THG-MD12</strain>
    </source>
</reference>
<dbReference type="GO" id="GO:0022857">
    <property type="term" value="F:transmembrane transporter activity"/>
    <property type="evidence" value="ECO:0007669"/>
    <property type="project" value="InterPro"/>
</dbReference>
<feature type="transmembrane region" description="Helical" evidence="6">
    <location>
        <begin position="412"/>
        <end position="430"/>
    </location>
</feature>
<keyword evidence="2" id="KW-1003">Cell membrane</keyword>
<evidence type="ECO:0000256" key="1">
    <source>
        <dbReference type="ARBA" id="ARBA00004651"/>
    </source>
</evidence>
<protein>
    <submittedName>
        <fullName evidence="7">Amino acid permease</fullName>
    </submittedName>
</protein>
<evidence type="ECO:0000256" key="6">
    <source>
        <dbReference type="SAM" id="Phobius"/>
    </source>
</evidence>
<feature type="transmembrane region" description="Helical" evidence="6">
    <location>
        <begin position="331"/>
        <end position="353"/>
    </location>
</feature>
<dbReference type="EMBL" id="WBJX01000001">
    <property type="protein sequence ID" value="KAB1638856.1"/>
    <property type="molecule type" value="Genomic_DNA"/>
</dbReference>
<comment type="caution">
    <text evidence="7">The sequence shown here is derived from an EMBL/GenBank/DDBJ whole genome shotgun (WGS) entry which is preliminary data.</text>
</comment>
<dbReference type="RefSeq" id="WP_151421911.1">
    <property type="nucleotide sequence ID" value="NZ_WBJX01000001.1"/>
</dbReference>
<evidence type="ECO:0000256" key="5">
    <source>
        <dbReference type="ARBA" id="ARBA00023136"/>
    </source>
</evidence>
<accession>A0A7J5B3X9</accession>